<reference evidence="6" key="1">
    <citation type="submission" date="2021-03" db="EMBL/GenBank/DDBJ databases">
        <authorList>
            <person name="Tagirdzhanova G."/>
        </authorList>
    </citation>
    <scope>NUCLEOTIDE SEQUENCE</scope>
</reference>
<name>A0A8H3F6Q5_9LECA</name>
<protein>
    <recommendedName>
        <fullName evidence="8">DNA damage-binding protein 1</fullName>
    </recommendedName>
</protein>
<dbReference type="Gene3D" id="1.10.150.910">
    <property type="match status" value="1"/>
</dbReference>
<accession>A0A8H3F6Q5</accession>
<dbReference type="PANTHER" id="PTHR10644">
    <property type="entry name" value="DNA REPAIR/RNA PROCESSING CPSF FAMILY"/>
    <property type="match status" value="1"/>
</dbReference>
<dbReference type="InterPro" id="IPR050358">
    <property type="entry name" value="RSE1/DDB1/CFT1"/>
</dbReference>
<dbReference type="EMBL" id="CAJPDT010000019">
    <property type="protein sequence ID" value="CAF9918014.1"/>
    <property type="molecule type" value="Genomic_DNA"/>
</dbReference>
<evidence type="ECO:0000256" key="2">
    <source>
        <dbReference type="ARBA" id="ARBA00023242"/>
    </source>
</evidence>
<dbReference type="Proteomes" id="UP000664534">
    <property type="component" value="Unassembled WGS sequence"/>
</dbReference>
<dbReference type="Pfam" id="PF10433">
    <property type="entry name" value="Beta-prop_RSE1_1st"/>
    <property type="match status" value="1"/>
</dbReference>
<dbReference type="AlphaFoldDB" id="A0A8H3F6Q5"/>
<evidence type="ECO:0000259" key="3">
    <source>
        <dbReference type="Pfam" id="PF03178"/>
    </source>
</evidence>
<dbReference type="GO" id="GO:0005634">
    <property type="term" value="C:nucleus"/>
    <property type="evidence" value="ECO:0007669"/>
    <property type="project" value="UniProtKB-SubCell"/>
</dbReference>
<dbReference type="Gene3D" id="2.130.10.10">
    <property type="entry name" value="YVTN repeat-like/Quinoprotein amine dehydrogenase"/>
    <property type="match status" value="3"/>
</dbReference>
<dbReference type="InterPro" id="IPR004871">
    <property type="entry name" value="RSE1/DDB1/CPSF1_C"/>
</dbReference>
<dbReference type="OrthoDB" id="433457at2759"/>
<keyword evidence="7" id="KW-1185">Reference proteome</keyword>
<keyword evidence="2" id="KW-0539">Nucleus</keyword>
<dbReference type="InterPro" id="IPR015943">
    <property type="entry name" value="WD40/YVTN_repeat-like_dom_sf"/>
</dbReference>
<evidence type="ECO:0000259" key="4">
    <source>
        <dbReference type="Pfam" id="PF10433"/>
    </source>
</evidence>
<comment type="subcellular location">
    <subcellularLocation>
        <location evidence="1">Nucleus</location>
    </subcellularLocation>
</comment>
<dbReference type="FunFam" id="2.130.10.10:FF:000629">
    <property type="entry name" value="UV-damaged DNA binding protein"/>
    <property type="match status" value="1"/>
</dbReference>
<evidence type="ECO:0000256" key="1">
    <source>
        <dbReference type="ARBA" id="ARBA00004123"/>
    </source>
</evidence>
<proteinExistence type="predicted"/>
<evidence type="ECO:0000313" key="6">
    <source>
        <dbReference type="EMBL" id="CAF9918014.1"/>
    </source>
</evidence>
<dbReference type="Pfam" id="PF03178">
    <property type="entry name" value="CPSF_A"/>
    <property type="match status" value="1"/>
</dbReference>
<evidence type="ECO:0000313" key="7">
    <source>
        <dbReference type="Proteomes" id="UP000664534"/>
    </source>
</evidence>
<evidence type="ECO:0008006" key="8">
    <source>
        <dbReference type="Google" id="ProtNLM"/>
    </source>
</evidence>
<feature type="domain" description="RSE1/DDB1/CPSF1 second beta-propeller" evidence="5">
    <location>
        <begin position="418"/>
        <end position="725"/>
    </location>
</feature>
<dbReference type="InterPro" id="IPR018846">
    <property type="entry name" value="Beta-prop_RSE1/DDB1/CPSF1_1st"/>
</dbReference>
<dbReference type="InterPro" id="IPR058543">
    <property type="entry name" value="Beta-prop_RSE1/DDB1/CPSF1_2nd"/>
</dbReference>
<dbReference type="Pfam" id="PF23726">
    <property type="entry name" value="Beta-prop_RSE1_2nd"/>
    <property type="match status" value="1"/>
</dbReference>
<dbReference type="GO" id="GO:0003676">
    <property type="term" value="F:nucleic acid binding"/>
    <property type="evidence" value="ECO:0007669"/>
    <property type="project" value="InterPro"/>
</dbReference>
<gene>
    <name evidence="6" type="ORF">IMSHALPRED_003823</name>
</gene>
<feature type="domain" description="RSE1/DDB1/CPSF1 C-terminal" evidence="3">
    <location>
        <begin position="773"/>
        <end position="1090"/>
    </location>
</feature>
<evidence type="ECO:0000259" key="5">
    <source>
        <dbReference type="Pfam" id="PF23726"/>
    </source>
</evidence>
<organism evidence="6 7">
    <name type="scientific">Imshaugia aleurites</name>
    <dbReference type="NCBI Taxonomy" id="172621"/>
    <lineage>
        <taxon>Eukaryota</taxon>
        <taxon>Fungi</taxon>
        <taxon>Dikarya</taxon>
        <taxon>Ascomycota</taxon>
        <taxon>Pezizomycotina</taxon>
        <taxon>Lecanoromycetes</taxon>
        <taxon>OSLEUM clade</taxon>
        <taxon>Lecanoromycetidae</taxon>
        <taxon>Lecanorales</taxon>
        <taxon>Lecanorineae</taxon>
        <taxon>Parmeliaceae</taxon>
        <taxon>Imshaugia</taxon>
    </lineage>
</organism>
<feature type="domain" description="RSE1/DDB1/CPSF1 first beta-propeller" evidence="4">
    <location>
        <begin position="12"/>
        <end position="361"/>
    </location>
</feature>
<comment type="caution">
    <text evidence="6">The sequence shown here is derived from an EMBL/GenBank/DDBJ whole genome shotgun (WGS) entry which is preliminary data.</text>
</comment>
<sequence length="1128" mass="123329">MAYLVPIHRGTSVRHAIKLNLLSPDEESLVLAKANRLDIYSHTSDGLLLAHTRSLYGKVTMLERLRPANSSTEHLFVGTDRYMYFTVSWDSQTRQLRTEKSYQDLAEKTARDSQTEDRCLIDSTSRFMALLLYDGIVTILPIHQQGKKKGIGEPGTLGDPVPARISDLFVRSSTFLHPRQENAEQLKLAFLYEDNQQQVCLSIRGLDYSAGGSGDPGSADLEKIIVTRDDLELGASHLIAVPGPAYGLLILAETSITYLDDVNGADLCVHLEEATQFVAWAQVDNQRWLVADDFGKLYLLMLLLENEGDVTGWKLDVIGQTSRASVLVYLGGGYVFVGSHQGDSQVFIVQEQGIEVVQKISNIAPVLDFTIMDMGNRSGEGQTNEYSSGQARIVTGSGAFQDGSLRSVRSGVGLEEQGLLGDMDHATDLFSLRSSDTSGNVDLLIVSFVGETRLFQFQADGGVEEKAEYKSLSLSEGTLLAANLSNSRLLQVTASSARLIESEDGMVLCEWSPSDDDPITTASANEQNLVLSVKGLEALVLDLKRDLKVCARRHFVEEGQIACIHVSHISSDICIAGFWQSTAVAILKIDTLDILQRVVVSDDAVSVPRSILLAQVLPEHPPTLFIALTNGEVITFSTNLTSFALTSKKVTVLGTQQASFKALPRSDGLSNVFATCEHPSLIYGSEGRIVYSAVTAEKASCICSFDAEAYPGAIAIATPEDVRIALVDTERTTHVQTLPVGETVRRIAYSPKLKAFGIGTIHRSLRQSQEVVKSHFKLADEVFFQELDTYALNEEEMVESVIRADIREDSGELVERFVVGTAYLDERESDSMRGRIIVFAVTSERSLKVITELSLRGACRALGAISGNIVAALVKTVVIYSFENSHLNKRATYRTSTAPIDISIHGSQIAIADLMKSVSITSYTPGSVGLDDTLTETARHYQTAWGTAVAHVGEDTWLEADAEGNLMVLRQNTGGVTSDDRRRLEITSEIRLGEMVNRIRSFEVSETDSRTPAPVTPKAFMGTVEGSIYLFGLIAPTHHDLLMRLQAALAPMVGSLGHVPFNAYRSFKNQVREAEEPYRFVDGELTEGFLNLTEELQESVVEGLGEVGAKAGGLDGVRELVESLRRLH</sequence>